<dbReference type="AlphaFoldDB" id="A0AAD9RPR4"/>
<keyword evidence="6 9" id="KW-0472">Membrane</keyword>
<comment type="caution">
    <text evidence="10">The sequence shown here is derived from an EMBL/GenBank/DDBJ whole genome shotgun (WGS) entry which is preliminary data.</text>
</comment>
<evidence type="ECO:0000256" key="3">
    <source>
        <dbReference type="ARBA" id="ARBA00022692"/>
    </source>
</evidence>
<sequence>MCIPEFQLLLKHIEEDWRSLTDANEIEILTKYADNGRKLTIWYTCYVTFTTLMYLSLPLSPVVLNILSPLNESRRMELLFCTEYFVNETEYFYEILFYDYFIAILTVAVVIAADTMYIVYVEHACGIFAIVSYRLKNVGIDENYDLTYKNCVTREKDDDFYRVQDKKFYQKLLSCVEKHKSVIEYVNLLQTCYTESFIGVLLLNVICMSITGVQTIINIHNLSDIFRFGFLTLGEAFHLFFLTLPGQRIIDHSGRVFEDGYNSRWYVLSTRCKRILSLILLRSITPCQLMAGGLYAMKLENYVSLIQTAMSYFTVLSSVR</sequence>
<feature type="transmembrane region" description="Helical" evidence="9">
    <location>
        <begin position="41"/>
        <end position="70"/>
    </location>
</feature>
<organism evidence="10 11">
    <name type="scientific">Odynerus spinipes</name>
    <dbReference type="NCBI Taxonomy" id="1348599"/>
    <lineage>
        <taxon>Eukaryota</taxon>
        <taxon>Metazoa</taxon>
        <taxon>Ecdysozoa</taxon>
        <taxon>Arthropoda</taxon>
        <taxon>Hexapoda</taxon>
        <taxon>Insecta</taxon>
        <taxon>Pterygota</taxon>
        <taxon>Neoptera</taxon>
        <taxon>Endopterygota</taxon>
        <taxon>Hymenoptera</taxon>
        <taxon>Apocrita</taxon>
        <taxon>Aculeata</taxon>
        <taxon>Vespoidea</taxon>
        <taxon>Vespidae</taxon>
        <taxon>Eumeninae</taxon>
        <taxon>Odynerus</taxon>
    </lineage>
</organism>
<dbReference type="GO" id="GO:0004984">
    <property type="term" value="F:olfactory receptor activity"/>
    <property type="evidence" value="ECO:0007669"/>
    <property type="project" value="InterPro"/>
</dbReference>
<keyword evidence="11" id="KW-1185">Reference proteome</keyword>
<keyword evidence="5 9" id="KW-1133">Transmembrane helix</keyword>
<dbReference type="GO" id="GO:0005549">
    <property type="term" value="F:odorant binding"/>
    <property type="evidence" value="ECO:0007669"/>
    <property type="project" value="InterPro"/>
</dbReference>
<feature type="transmembrane region" description="Helical" evidence="9">
    <location>
        <begin position="91"/>
        <end position="111"/>
    </location>
</feature>
<evidence type="ECO:0000256" key="9">
    <source>
        <dbReference type="SAM" id="Phobius"/>
    </source>
</evidence>
<reference evidence="10" key="2">
    <citation type="journal article" date="2023" name="Commun. Biol.">
        <title>Intrasexual cuticular hydrocarbon dimorphism in a wasp sheds light on hydrocarbon biosynthesis genes in Hymenoptera.</title>
        <authorList>
            <person name="Moris V.C."/>
            <person name="Podsiadlowski L."/>
            <person name="Martin S."/>
            <person name="Oeyen J.P."/>
            <person name="Donath A."/>
            <person name="Petersen M."/>
            <person name="Wilbrandt J."/>
            <person name="Misof B."/>
            <person name="Liedtke D."/>
            <person name="Thamm M."/>
            <person name="Scheiner R."/>
            <person name="Schmitt T."/>
            <person name="Niehuis O."/>
        </authorList>
    </citation>
    <scope>NUCLEOTIDE SEQUENCE</scope>
    <source>
        <strain evidence="10">GBR_01_08_01A</strain>
    </source>
</reference>
<protein>
    <recommendedName>
        <fullName evidence="12">Odorant receptor</fullName>
    </recommendedName>
</protein>
<evidence type="ECO:0008006" key="12">
    <source>
        <dbReference type="Google" id="ProtNLM"/>
    </source>
</evidence>
<comment type="subcellular location">
    <subcellularLocation>
        <location evidence="1">Membrane</location>
        <topology evidence="1">Multi-pass membrane protein</topology>
    </subcellularLocation>
</comment>
<gene>
    <name evidence="10" type="ORF">KPH14_009592</name>
</gene>
<evidence type="ECO:0000256" key="1">
    <source>
        <dbReference type="ARBA" id="ARBA00004141"/>
    </source>
</evidence>
<dbReference type="InterPro" id="IPR004117">
    <property type="entry name" value="7tm6_olfct_rcpt"/>
</dbReference>
<dbReference type="PANTHER" id="PTHR21137:SF42">
    <property type="entry name" value="ODORANT RECEPTOR 83A"/>
    <property type="match status" value="1"/>
</dbReference>
<dbReference type="GO" id="GO:0007165">
    <property type="term" value="P:signal transduction"/>
    <property type="evidence" value="ECO:0007669"/>
    <property type="project" value="UniProtKB-KW"/>
</dbReference>
<evidence type="ECO:0000313" key="11">
    <source>
        <dbReference type="Proteomes" id="UP001258017"/>
    </source>
</evidence>
<evidence type="ECO:0000313" key="10">
    <source>
        <dbReference type="EMBL" id="KAK2583657.1"/>
    </source>
</evidence>
<dbReference type="EMBL" id="JAIFRP010000030">
    <property type="protein sequence ID" value="KAK2583657.1"/>
    <property type="molecule type" value="Genomic_DNA"/>
</dbReference>
<reference evidence="10" key="1">
    <citation type="submission" date="2021-08" db="EMBL/GenBank/DDBJ databases">
        <authorList>
            <person name="Misof B."/>
            <person name="Oliver O."/>
            <person name="Podsiadlowski L."/>
            <person name="Donath A."/>
            <person name="Peters R."/>
            <person name="Mayer C."/>
            <person name="Rust J."/>
            <person name="Gunkel S."/>
            <person name="Lesny P."/>
            <person name="Martin S."/>
            <person name="Oeyen J.P."/>
            <person name="Petersen M."/>
            <person name="Panagiotis P."/>
            <person name="Wilbrandt J."/>
            <person name="Tanja T."/>
        </authorList>
    </citation>
    <scope>NUCLEOTIDE SEQUENCE</scope>
    <source>
        <strain evidence="10">GBR_01_08_01A</strain>
        <tissue evidence="10">Thorax + abdomen</tissue>
    </source>
</reference>
<evidence type="ECO:0000256" key="7">
    <source>
        <dbReference type="ARBA" id="ARBA00023170"/>
    </source>
</evidence>
<evidence type="ECO:0000256" key="2">
    <source>
        <dbReference type="ARBA" id="ARBA00022606"/>
    </source>
</evidence>
<keyword evidence="4" id="KW-0552">Olfaction</keyword>
<keyword evidence="2" id="KW-0716">Sensory transduction</keyword>
<dbReference type="PANTHER" id="PTHR21137">
    <property type="entry name" value="ODORANT RECEPTOR"/>
    <property type="match status" value="1"/>
</dbReference>
<feature type="transmembrane region" description="Helical" evidence="9">
    <location>
        <begin position="197"/>
        <end position="219"/>
    </location>
</feature>
<dbReference type="GO" id="GO:0005886">
    <property type="term" value="C:plasma membrane"/>
    <property type="evidence" value="ECO:0007669"/>
    <property type="project" value="TreeGrafter"/>
</dbReference>
<name>A0AAD9RPR4_9HYME</name>
<accession>A0AAD9RPR4</accession>
<keyword evidence="3 9" id="KW-0812">Transmembrane</keyword>
<keyword evidence="8" id="KW-0807">Transducer</keyword>
<dbReference type="Pfam" id="PF02949">
    <property type="entry name" value="7tm_6"/>
    <property type="match status" value="1"/>
</dbReference>
<evidence type="ECO:0000256" key="4">
    <source>
        <dbReference type="ARBA" id="ARBA00022725"/>
    </source>
</evidence>
<keyword evidence="7" id="KW-0675">Receptor</keyword>
<evidence type="ECO:0000256" key="8">
    <source>
        <dbReference type="ARBA" id="ARBA00023224"/>
    </source>
</evidence>
<proteinExistence type="predicted"/>
<evidence type="ECO:0000256" key="6">
    <source>
        <dbReference type="ARBA" id="ARBA00023136"/>
    </source>
</evidence>
<dbReference type="Proteomes" id="UP001258017">
    <property type="component" value="Unassembled WGS sequence"/>
</dbReference>
<evidence type="ECO:0000256" key="5">
    <source>
        <dbReference type="ARBA" id="ARBA00022989"/>
    </source>
</evidence>